<dbReference type="RefSeq" id="WP_190929768.1">
    <property type="nucleotide sequence ID" value="NZ_JACXJA010000027.1"/>
</dbReference>
<evidence type="ECO:0000256" key="3">
    <source>
        <dbReference type="ARBA" id="ARBA00022729"/>
    </source>
</evidence>
<reference evidence="5" key="1">
    <citation type="submission" date="2020-09" db="EMBL/GenBank/DDBJ databases">
        <title>A novel bacterium of genus Paenibacillus, isolated from South China Sea.</title>
        <authorList>
            <person name="Huang H."/>
            <person name="Mo K."/>
            <person name="Hu Y."/>
        </authorList>
    </citation>
    <scope>NUCLEOTIDE SEQUENCE</scope>
    <source>
        <strain evidence="5">IB182363</strain>
    </source>
</reference>
<keyword evidence="6" id="KW-1185">Reference proteome</keyword>
<dbReference type="InterPro" id="IPR050490">
    <property type="entry name" value="Bact_solute-bd_prot1"/>
</dbReference>
<evidence type="ECO:0000256" key="4">
    <source>
        <dbReference type="SAM" id="SignalP"/>
    </source>
</evidence>
<sequence>MPKKVITTLALITALSAFTAACSGENGKKDAAAEAAANQFNPSAPAELVVFSPSGATEESFNTRYGDYLKKKLPHYTFKFIQSKQGSTLPELIAAGEKIDLLYHTIGNYEYSISQYNLQYDMTELIKTNKIDLNRFEPTVIEAIKQVSDGKMYALPVNVFNMVLYYNKSIFDKFGVPYPKDGMTWEEMLAIAKKLTRSDNGQQYYGFASSPQHILRLNQFSLPTIDVATGAPTINKNDKWKQFFQTVYIDPAADEGYRSLKKIPPLNNFTKEQNVAMWAFLSSHIFGDIKGVNWDHVDMVSLPTFKELPGVGSQAYPLYFGVTSLSRNPEAAFHALMQLTSVEFQTTSAKQGNMPVLVDESIRQQIGKEAEYPDKNYKALYFHTFAPIPPRLPYDANLVPTYTAQTNPLAMGTADINTTFRKIEEAAQKVIDDIRKTK</sequence>
<dbReference type="Pfam" id="PF01547">
    <property type="entry name" value="SBP_bac_1"/>
    <property type="match status" value="1"/>
</dbReference>
<dbReference type="Proteomes" id="UP000639396">
    <property type="component" value="Unassembled WGS sequence"/>
</dbReference>
<proteinExistence type="inferred from homology"/>
<dbReference type="PANTHER" id="PTHR43649">
    <property type="entry name" value="ARABINOSE-BINDING PROTEIN-RELATED"/>
    <property type="match status" value="1"/>
</dbReference>
<comment type="similarity">
    <text evidence="1">Belongs to the bacterial solute-binding protein 1 family.</text>
</comment>
<evidence type="ECO:0000256" key="2">
    <source>
        <dbReference type="ARBA" id="ARBA00022448"/>
    </source>
</evidence>
<dbReference type="GO" id="GO:0055085">
    <property type="term" value="P:transmembrane transport"/>
    <property type="evidence" value="ECO:0007669"/>
    <property type="project" value="InterPro"/>
</dbReference>
<dbReference type="SUPFAM" id="SSF53850">
    <property type="entry name" value="Periplasmic binding protein-like II"/>
    <property type="match status" value="1"/>
</dbReference>
<dbReference type="PANTHER" id="PTHR43649:SF12">
    <property type="entry name" value="DIACETYLCHITOBIOSE BINDING PROTEIN DASA"/>
    <property type="match status" value="1"/>
</dbReference>
<comment type="caution">
    <text evidence="5">The sequence shown here is derived from an EMBL/GenBank/DDBJ whole genome shotgun (WGS) entry which is preliminary data.</text>
</comment>
<keyword evidence="3 4" id="KW-0732">Signal</keyword>
<organism evidence="5 6">
    <name type="scientific">Paenibacillus oceani</name>
    <dbReference type="NCBI Taxonomy" id="2772510"/>
    <lineage>
        <taxon>Bacteria</taxon>
        <taxon>Bacillati</taxon>
        <taxon>Bacillota</taxon>
        <taxon>Bacilli</taxon>
        <taxon>Bacillales</taxon>
        <taxon>Paenibacillaceae</taxon>
        <taxon>Paenibacillus</taxon>
    </lineage>
</organism>
<evidence type="ECO:0000256" key="1">
    <source>
        <dbReference type="ARBA" id="ARBA00008520"/>
    </source>
</evidence>
<dbReference type="InterPro" id="IPR006059">
    <property type="entry name" value="SBP"/>
</dbReference>
<evidence type="ECO:0000313" key="5">
    <source>
        <dbReference type="EMBL" id="MBD2864142.1"/>
    </source>
</evidence>
<dbReference type="Gene3D" id="3.40.190.10">
    <property type="entry name" value="Periplasmic binding protein-like II"/>
    <property type="match status" value="1"/>
</dbReference>
<feature type="chain" id="PRO_5038919791" evidence="4">
    <location>
        <begin position="20"/>
        <end position="438"/>
    </location>
</feature>
<gene>
    <name evidence="5" type="ORF">IDH45_19350</name>
</gene>
<keyword evidence="2" id="KW-0813">Transport</keyword>
<dbReference type="PROSITE" id="PS01037">
    <property type="entry name" value="SBP_BACTERIAL_1"/>
    <property type="match status" value="1"/>
</dbReference>
<dbReference type="InterPro" id="IPR006061">
    <property type="entry name" value="SBP_1_CS"/>
</dbReference>
<evidence type="ECO:0000313" key="6">
    <source>
        <dbReference type="Proteomes" id="UP000639396"/>
    </source>
</evidence>
<accession>A0A927CCM4</accession>
<feature type="signal peptide" evidence="4">
    <location>
        <begin position="1"/>
        <end position="19"/>
    </location>
</feature>
<protein>
    <submittedName>
        <fullName evidence="5">Carbohydrate ABC transporter substrate-binding protein</fullName>
    </submittedName>
</protein>
<dbReference type="PROSITE" id="PS51257">
    <property type="entry name" value="PROKAR_LIPOPROTEIN"/>
    <property type="match status" value="1"/>
</dbReference>
<dbReference type="EMBL" id="JACXJA010000027">
    <property type="protein sequence ID" value="MBD2864142.1"/>
    <property type="molecule type" value="Genomic_DNA"/>
</dbReference>
<name>A0A927CCM4_9BACL</name>
<dbReference type="AlphaFoldDB" id="A0A927CCM4"/>